<name>A0A1B9GJ19_9TREE</name>
<keyword evidence="1" id="KW-0479">Metal-binding</keyword>
<dbReference type="InterPro" id="IPR013088">
    <property type="entry name" value="Znf_NHR/GATA"/>
</dbReference>
<feature type="domain" description="GATA-type" evidence="3">
    <location>
        <begin position="118"/>
        <end position="156"/>
    </location>
</feature>
<protein>
    <recommendedName>
        <fullName evidence="3">GATA-type domain-containing protein</fullName>
    </recommendedName>
</protein>
<feature type="compositionally biased region" description="Basic and acidic residues" evidence="2">
    <location>
        <begin position="694"/>
        <end position="708"/>
    </location>
</feature>
<keyword evidence="1" id="KW-0862">Zinc</keyword>
<feature type="compositionally biased region" description="Polar residues" evidence="2">
    <location>
        <begin position="76"/>
        <end position="86"/>
    </location>
</feature>
<feature type="compositionally biased region" description="Pro residues" evidence="2">
    <location>
        <begin position="170"/>
        <end position="186"/>
    </location>
</feature>
<gene>
    <name evidence="4" type="ORF">I316_07221</name>
</gene>
<feature type="region of interest" description="Disordered" evidence="2">
    <location>
        <begin position="425"/>
        <end position="474"/>
    </location>
</feature>
<dbReference type="STRING" id="1296120.A0A1B9GJ19"/>
<dbReference type="GO" id="GO:0006355">
    <property type="term" value="P:regulation of DNA-templated transcription"/>
    <property type="evidence" value="ECO:0007669"/>
    <property type="project" value="InterPro"/>
</dbReference>
<feature type="compositionally biased region" description="Low complexity" evidence="2">
    <location>
        <begin position="154"/>
        <end position="169"/>
    </location>
</feature>
<dbReference type="InterPro" id="IPR000679">
    <property type="entry name" value="Znf_GATA"/>
</dbReference>
<feature type="region of interest" description="Disordered" evidence="2">
    <location>
        <begin position="756"/>
        <end position="777"/>
    </location>
</feature>
<dbReference type="GO" id="GO:0043565">
    <property type="term" value="F:sequence-specific DNA binding"/>
    <property type="evidence" value="ECO:0007669"/>
    <property type="project" value="InterPro"/>
</dbReference>
<accession>A0A1B9GJ19</accession>
<feature type="compositionally biased region" description="Polar residues" evidence="2">
    <location>
        <begin position="321"/>
        <end position="344"/>
    </location>
</feature>
<reference evidence="5" key="2">
    <citation type="submission" date="2013-12" db="EMBL/GenBank/DDBJ databases">
        <title>Evolution of pathogenesis and genome organization in the Tremellales.</title>
        <authorList>
            <person name="Cuomo C."/>
            <person name="Litvintseva A."/>
            <person name="Heitman J."/>
            <person name="Chen Y."/>
            <person name="Sun S."/>
            <person name="Springer D."/>
            <person name="Dromer F."/>
            <person name="Young S."/>
            <person name="Zeng Q."/>
            <person name="Chapman S."/>
            <person name="Gujja S."/>
            <person name="Saif S."/>
            <person name="Birren B."/>
        </authorList>
    </citation>
    <scope>NUCLEOTIDE SEQUENCE [LARGE SCALE GENOMIC DNA]</scope>
    <source>
        <strain evidence="5">BCC8398</strain>
    </source>
</reference>
<feature type="compositionally biased region" description="Polar residues" evidence="2">
    <location>
        <begin position="501"/>
        <end position="520"/>
    </location>
</feature>
<evidence type="ECO:0000256" key="1">
    <source>
        <dbReference type="PROSITE-ProRule" id="PRU00094"/>
    </source>
</evidence>
<dbReference type="AlphaFoldDB" id="A0A1B9GJ19"/>
<feature type="region of interest" description="Disordered" evidence="2">
    <location>
        <begin position="152"/>
        <end position="186"/>
    </location>
</feature>
<feature type="compositionally biased region" description="Polar residues" evidence="2">
    <location>
        <begin position="9"/>
        <end position="33"/>
    </location>
</feature>
<evidence type="ECO:0000259" key="3">
    <source>
        <dbReference type="PROSITE" id="PS50114"/>
    </source>
</evidence>
<dbReference type="CDD" id="cd00202">
    <property type="entry name" value="ZnF_GATA"/>
    <property type="match status" value="1"/>
</dbReference>
<feature type="compositionally biased region" description="Basic residues" evidence="2">
    <location>
        <begin position="435"/>
        <end position="446"/>
    </location>
</feature>
<feature type="compositionally biased region" description="Polar residues" evidence="2">
    <location>
        <begin position="355"/>
        <end position="369"/>
    </location>
</feature>
<feature type="region of interest" description="Disordered" evidence="2">
    <location>
        <begin position="247"/>
        <end position="377"/>
    </location>
</feature>
<keyword evidence="1" id="KW-0863">Zinc-finger</keyword>
<sequence length="803" mass="87126">MATRKSPLGHTSTPEPVSLPHAQSISVDSTSTADADAPVLVSPTTPPLRAISPSQLAAPVPLPPPLSQSTSGGPSANTNTRKSQVQNKKTKTVTTNNTKGKAKSNTINQGSRFPAKTSHGERQCTNCGEVDTPQWRGTLCNACALWKRSRGTDRPLPLLFPRRRTTPSPSLSPSPSPSLSPSPPPLVGFPQVDDSVDRMMIGVQEEGDGREEDGIEGLLALGAGPVGHGREQQESKRGYWQRKLQIRPSQPPHLQPDELSNLKRQEPHGSLNGPRGHGGQSLRAGLENARGRMMTMDRPKLDRDQRAVSLQPRSRSRPPSINSTTQLSIPSPTNYQPHSHNQPLLTARKEGVHSTPVSPTNRSDFLPTDSSPPGPRCSYLHSGNHDVLIAANTSFDSHTSRPLDGSGHDHEVLPSRLTAMMAQSRETRQVPQSVRHNHTHPRHQRRSTISINSPSTTTADDADSTGKKADNAFASPMQVDMAELGTAEREEHRTPLYVQRKTSTTARRTESSVWPESSGDNGLGIGPSIGVAGEKREKRSPYLPYSLDKRPRYMHKASGHRARTLELGPKLEALLAAGGATEAGEKSDRDQLSDVGAFPGSFHKRRLLDHRVCHAPPAIPLPHNELSQQREDEQTTMSLHSRSGDRGGAGAPGRGDKKDQFMRSAEWLFDILDSASRDLRLSDLDMGTDLLLKPNDEQRQNMNERGEGQGEDTATAPSQMDLDGGHERSLADGNVVRQQVAADQEALGGVNVPIETGQAGAIDGPEHLHQPSDPNAKDEIMIGVLIKEERDENEVEGEEPITT</sequence>
<evidence type="ECO:0000313" key="4">
    <source>
        <dbReference type="EMBL" id="OCF31090.1"/>
    </source>
</evidence>
<feature type="compositionally biased region" description="Basic and acidic residues" evidence="2">
    <location>
        <begin position="764"/>
        <end position="777"/>
    </location>
</feature>
<dbReference type="SUPFAM" id="SSF57716">
    <property type="entry name" value="Glucocorticoid receptor-like (DNA-binding domain)"/>
    <property type="match status" value="1"/>
</dbReference>
<evidence type="ECO:0000256" key="2">
    <source>
        <dbReference type="SAM" id="MobiDB-lite"/>
    </source>
</evidence>
<feature type="compositionally biased region" description="Basic and acidic residues" evidence="2">
    <location>
        <begin position="295"/>
        <end position="306"/>
    </location>
</feature>
<evidence type="ECO:0000313" key="5">
    <source>
        <dbReference type="Proteomes" id="UP000092666"/>
    </source>
</evidence>
<feature type="region of interest" description="Disordered" evidence="2">
    <location>
        <begin position="1"/>
        <end position="125"/>
    </location>
</feature>
<dbReference type="Proteomes" id="UP000092666">
    <property type="component" value="Unassembled WGS sequence"/>
</dbReference>
<feature type="compositionally biased region" description="Low complexity" evidence="2">
    <location>
        <begin position="447"/>
        <end position="459"/>
    </location>
</feature>
<dbReference type="GO" id="GO:0008270">
    <property type="term" value="F:zinc ion binding"/>
    <property type="evidence" value="ECO:0007669"/>
    <property type="project" value="UniProtKB-KW"/>
</dbReference>
<feature type="region of interest" description="Disordered" evidence="2">
    <location>
        <begin position="501"/>
        <end position="531"/>
    </location>
</feature>
<organism evidence="4 5">
    <name type="scientific">Kwoniella heveanensis BCC8398</name>
    <dbReference type="NCBI Taxonomy" id="1296120"/>
    <lineage>
        <taxon>Eukaryota</taxon>
        <taxon>Fungi</taxon>
        <taxon>Dikarya</taxon>
        <taxon>Basidiomycota</taxon>
        <taxon>Agaricomycotina</taxon>
        <taxon>Tremellomycetes</taxon>
        <taxon>Tremellales</taxon>
        <taxon>Cryptococcaceae</taxon>
        <taxon>Kwoniella</taxon>
    </lineage>
</organism>
<dbReference type="EMBL" id="KI669513">
    <property type="protein sequence ID" value="OCF31090.1"/>
    <property type="molecule type" value="Genomic_DNA"/>
</dbReference>
<feature type="region of interest" description="Disordered" evidence="2">
    <location>
        <begin position="618"/>
        <end position="658"/>
    </location>
</feature>
<dbReference type="PROSITE" id="PS50114">
    <property type="entry name" value="GATA_ZN_FINGER_2"/>
    <property type="match status" value="1"/>
</dbReference>
<dbReference type="Gene3D" id="3.30.50.10">
    <property type="entry name" value="Erythroid Transcription Factor GATA-1, subunit A"/>
    <property type="match status" value="1"/>
</dbReference>
<reference evidence="4 5" key="1">
    <citation type="submission" date="2013-07" db="EMBL/GenBank/DDBJ databases">
        <title>The Genome Sequence of Cryptococcus heveanensis BCC8398.</title>
        <authorList>
            <consortium name="The Broad Institute Genome Sequencing Platform"/>
            <person name="Cuomo C."/>
            <person name="Litvintseva A."/>
            <person name="Chen Y."/>
            <person name="Heitman J."/>
            <person name="Sun S."/>
            <person name="Springer D."/>
            <person name="Dromer F."/>
            <person name="Young S.K."/>
            <person name="Zeng Q."/>
            <person name="Gargeya S."/>
            <person name="Fitzgerald M."/>
            <person name="Abouelleil A."/>
            <person name="Alvarado L."/>
            <person name="Berlin A.M."/>
            <person name="Chapman S.B."/>
            <person name="Dewar J."/>
            <person name="Goldberg J."/>
            <person name="Griggs A."/>
            <person name="Gujja S."/>
            <person name="Hansen M."/>
            <person name="Howarth C."/>
            <person name="Imamovic A."/>
            <person name="Larimer J."/>
            <person name="McCowan C."/>
            <person name="Murphy C."/>
            <person name="Pearson M."/>
            <person name="Priest M."/>
            <person name="Roberts A."/>
            <person name="Saif S."/>
            <person name="Shea T."/>
            <person name="Sykes S."/>
            <person name="Wortman J."/>
            <person name="Nusbaum C."/>
            <person name="Birren B."/>
        </authorList>
    </citation>
    <scope>NUCLEOTIDE SEQUENCE [LARGE SCALE GENOMIC DNA]</scope>
    <source>
        <strain evidence="4 5">BCC8398</strain>
    </source>
</reference>
<dbReference type="SMART" id="SM00401">
    <property type="entry name" value="ZnF_GATA"/>
    <property type="match status" value="1"/>
</dbReference>
<dbReference type="OrthoDB" id="2565185at2759"/>
<proteinExistence type="predicted"/>
<feature type="region of interest" description="Disordered" evidence="2">
    <location>
        <begin position="691"/>
        <end position="728"/>
    </location>
</feature>
<keyword evidence="5" id="KW-1185">Reference proteome</keyword>